<keyword evidence="1" id="KW-0472">Membrane</keyword>
<gene>
    <name evidence="2" type="ORF">CK203_024855</name>
</gene>
<keyword evidence="1" id="KW-1133">Transmembrane helix</keyword>
<dbReference type="AlphaFoldDB" id="A0A438ITM8"/>
<sequence>MKPEYMGFVLMLHYEGTISPAMVAIFASLNKRTNLKVLFLNPDQMGALFRLSSNHIKGATPLNITTCSELKIHALTGNEISRAIPIRSSAVSKNLEDTFHLSSH</sequence>
<name>A0A438ITM8_VITVI</name>
<evidence type="ECO:0000313" key="3">
    <source>
        <dbReference type="Proteomes" id="UP000288805"/>
    </source>
</evidence>
<dbReference type="EMBL" id="QGNW01000084">
    <property type="protein sequence ID" value="RVX00098.1"/>
    <property type="molecule type" value="Genomic_DNA"/>
</dbReference>
<keyword evidence="1" id="KW-0812">Transmembrane</keyword>
<protein>
    <submittedName>
        <fullName evidence="2">Uncharacterized protein</fullName>
    </submittedName>
</protein>
<evidence type="ECO:0000313" key="2">
    <source>
        <dbReference type="EMBL" id="RVX00098.1"/>
    </source>
</evidence>
<dbReference type="Gene3D" id="3.80.10.10">
    <property type="entry name" value="Ribonuclease Inhibitor"/>
    <property type="match status" value="1"/>
</dbReference>
<accession>A0A438ITM8</accession>
<organism evidence="2 3">
    <name type="scientific">Vitis vinifera</name>
    <name type="common">Grape</name>
    <dbReference type="NCBI Taxonomy" id="29760"/>
    <lineage>
        <taxon>Eukaryota</taxon>
        <taxon>Viridiplantae</taxon>
        <taxon>Streptophyta</taxon>
        <taxon>Embryophyta</taxon>
        <taxon>Tracheophyta</taxon>
        <taxon>Spermatophyta</taxon>
        <taxon>Magnoliopsida</taxon>
        <taxon>eudicotyledons</taxon>
        <taxon>Gunneridae</taxon>
        <taxon>Pentapetalae</taxon>
        <taxon>rosids</taxon>
        <taxon>Vitales</taxon>
        <taxon>Vitaceae</taxon>
        <taxon>Viteae</taxon>
        <taxon>Vitis</taxon>
    </lineage>
</organism>
<comment type="caution">
    <text evidence="2">The sequence shown here is derived from an EMBL/GenBank/DDBJ whole genome shotgun (WGS) entry which is preliminary data.</text>
</comment>
<reference evidence="2 3" key="1">
    <citation type="journal article" date="2018" name="PLoS Genet.">
        <title>Population sequencing reveals clonal diversity and ancestral inbreeding in the grapevine cultivar Chardonnay.</title>
        <authorList>
            <person name="Roach M.J."/>
            <person name="Johnson D.L."/>
            <person name="Bohlmann J."/>
            <person name="van Vuuren H.J."/>
            <person name="Jones S.J."/>
            <person name="Pretorius I.S."/>
            <person name="Schmidt S.A."/>
            <person name="Borneman A.R."/>
        </authorList>
    </citation>
    <scope>NUCLEOTIDE SEQUENCE [LARGE SCALE GENOMIC DNA]</scope>
    <source>
        <strain evidence="3">cv. Chardonnay</strain>
        <tissue evidence="2">Leaf</tissue>
    </source>
</reference>
<feature type="transmembrane region" description="Helical" evidence="1">
    <location>
        <begin position="6"/>
        <end position="29"/>
    </location>
</feature>
<dbReference type="InterPro" id="IPR032675">
    <property type="entry name" value="LRR_dom_sf"/>
</dbReference>
<evidence type="ECO:0000256" key="1">
    <source>
        <dbReference type="SAM" id="Phobius"/>
    </source>
</evidence>
<proteinExistence type="predicted"/>
<dbReference type="Proteomes" id="UP000288805">
    <property type="component" value="Unassembled WGS sequence"/>
</dbReference>